<dbReference type="SUPFAM" id="SSF54211">
    <property type="entry name" value="Ribosomal protein S5 domain 2-like"/>
    <property type="match status" value="1"/>
</dbReference>
<dbReference type="InterPro" id="IPR014721">
    <property type="entry name" value="Ribsml_uS5_D2-typ_fold_subgr"/>
</dbReference>
<dbReference type="Pfam" id="PF00679">
    <property type="entry name" value="EFG_C"/>
    <property type="match status" value="1"/>
</dbReference>
<reference evidence="7" key="1">
    <citation type="journal article" date="2019" name="Int. J. Syst. Evol. Microbiol.">
        <title>The Global Catalogue of Microorganisms (GCM) 10K type strain sequencing project: providing services to taxonomists for standard genome sequencing and annotation.</title>
        <authorList>
            <consortium name="The Broad Institute Genomics Platform"/>
            <consortium name="The Broad Institute Genome Sequencing Center for Infectious Disease"/>
            <person name="Wu L."/>
            <person name="Ma J."/>
        </authorList>
    </citation>
    <scope>NUCLEOTIDE SEQUENCE [LARGE SCALE GENOMIC DNA]</scope>
    <source>
        <strain evidence="7">JCM 13244</strain>
    </source>
</reference>
<dbReference type="InterPro" id="IPR005225">
    <property type="entry name" value="Small_GTP-bd"/>
</dbReference>
<dbReference type="RefSeq" id="WP_211124116.1">
    <property type="nucleotide sequence ID" value="NZ_BAAALR010000076.1"/>
</dbReference>
<dbReference type="Pfam" id="PF00009">
    <property type="entry name" value="GTP_EFTU"/>
    <property type="match status" value="1"/>
</dbReference>
<dbReference type="InterPro" id="IPR005517">
    <property type="entry name" value="Transl_elong_EFG/EF2_IV"/>
</dbReference>
<dbReference type="InterPro" id="IPR035647">
    <property type="entry name" value="EFG_III/V"/>
</dbReference>
<evidence type="ECO:0000256" key="3">
    <source>
        <dbReference type="ARBA" id="ARBA00023134"/>
    </source>
</evidence>
<dbReference type="InterPro" id="IPR031157">
    <property type="entry name" value="G_TR_CS"/>
</dbReference>
<dbReference type="Pfam" id="PF03764">
    <property type="entry name" value="EFG_IV"/>
    <property type="match status" value="1"/>
</dbReference>
<comment type="caution">
    <text evidence="6">The sequence shown here is derived from an EMBL/GenBank/DDBJ whole genome shotgun (WGS) entry which is preliminary data.</text>
</comment>
<name>A0ABP4V0Q7_9ACTN</name>
<dbReference type="InterPro" id="IPR020568">
    <property type="entry name" value="Ribosomal_Su5_D2-typ_SF"/>
</dbReference>
<dbReference type="EMBL" id="BAAALR010000076">
    <property type="protein sequence ID" value="GAA1715692.1"/>
    <property type="molecule type" value="Genomic_DNA"/>
</dbReference>
<dbReference type="SMART" id="SM00889">
    <property type="entry name" value="EFG_IV"/>
    <property type="match status" value="1"/>
</dbReference>
<dbReference type="Gene3D" id="3.30.230.10">
    <property type="match status" value="1"/>
</dbReference>
<dbReference type="PROSITE" id="PS00301">
    <property type="entry name" value="G_TR_1"/>
    <property type="match status" value="1"/>
</dbReference>
<gene>
    <name evidence="6" type="primary">otr(A)</name>
    <name evidence="6" type="ORF">GCM10009680_66280</name>
</gene>
<dbReference type="SUPFAM" id="SSF52540">
    <property type="entry name" value="P-loop containing nucleoside triphosphate hydrolases"/>
    <property type="match status" value="1"/>
</dbReference>
<keyword evidence="2" id="KW-0648">Protein biosynthesis</keyword>
<feature type="domain" description="Tr-type G" evidence="5">
    <location>
        <begin position="8"/>
        <end position="258"/>
    </location>
</feature>
<dbReference type="InterPro" id="IPR000640">
    <property type="entry name" value="EFG_V-like"/>
</dbReference>
<dbReference type="Gene3D" id="3.40.50.300">
    <property type="entry name" value="P-loop containing nucleotide triphosphate hydrolases"/>
    <property type="match status" value="1"/>
</dbReference>
<evidence type="ECO:0000313" key="6">
    <source>
        <dbReference type="EMBL" id="GAA1715692.1"/>
    </source>
</evidence>
<dbReference type="Proteomes" id="UP001499947">
    <property type="component" value="Unassembled WGS sequence"/>
</dbReference>
<dbReference type="PANTHER" id="PTHR43261:SF1">
    <property type="entry name" value="RIBOSOME-RELEASING FACTOR 2, MITOCHONDRIAL"/>
    <property type="match status" value="1"/>
</dbReference>
<keyword evidence="7" id="KW-1185">Reference proteome</keyword>
<dbReference type="PRINTS" id="PR01037">
    <property type="entry name" value="TCRTETOQM"/>
</dbReference>
<dbReference type="NCBIfam" id="TIGR00231">
    <property type="entry name" value="small_GTP"/>
    <property type="match status" value="1"/>
</dbReference>
<evidence type="ECO:0000259" key="5">
    <source>
        <dbReference type="PROSITE" id="PS51722"/>
    </source>
</evidence>
<organism evidence="6 7">
    <name type="scientific">Streptomyces yatensis</name>
    <dbReference type="NCBI Taxonomy" id="155177"/>
    <lineage>
        <taxon>Bacteria</taxon>
        <taxon>Bacillati</taxon>
        <taxon>Actinomycetota</taxon>
        <taxon>Actinomycetes</taxon>
        <taxon>Kitasatosporales</taxon>
        <taxon>Streptomycetaceae</taxon>
        <taxon>Streptomyces</taxon>
        <taxon>Streptomyces violaceusniger group</taxon>
    </lineage>
</organism>
<keyword evidence="3" id="KW-0342">GTP-binding</keyword>
<dbReference type="InterPro" id="IPR000795">
    <property type="entry name" value="T_Tr_GTP-bd_dom"/>
</dbReference>
<dbReference type="InterPro" id="IPR027417">
    <property type="entry name" value="P-loop_NTPase"/>
</dbReference>
<dbReference type="NCBIfam" id="NF000120">
    <property type="entry name" value="47473_otr"/>
    <property type="match status" value="1"/>
</dbReference>
<evidence type="ECO:0000256" key="1">
    <source>
        <dbReference type="ARBA" id="ARBA00022741"/>
    </source>
</evidence>
<dbReference type="SUPFAM" id="SSF54980">
    <property type="entry name" value="EF-G C-terminal domain-like"/>
    <property type="match status" value="2"/>
</dbReference>
<proteinExistence type="predicted"/>
<feature type="region of interest" description="Disordered" evidence="4">
    <location>
        <begin position="271"/>
        <end position="292"/>
    </location>
</feature>
<evidence type="ECO:0000256" key="2">
    <source>
        <dbReference type="ARBA" id="ARBA00022917"/>
    </source>
</evidence>
<sequence>MPSSPRVSRTLNIGVLAHVDAGKTSLTERLLYDTGVIDRLGSVDAGDTQTDTGEIERQRGITVRTAVASLTAGDTQLNLIDTPGHSDFIAEVERALGVLDGAVLVLSAVEGVQAQTRVLMKTLRRLRLPVLLFINKIDRAGARDAGLLADIRRTLAPHLLPLTAVRDLGTRNAHVRSRSLDDPDVRTEAAEVLAELDDAMLARVVDGPLPSAEEVWAALAARTARGQVHPVFFGSALSGQGVGALVEGVARLVPPAPGGTEPRGTVFAVERGGGGARGGDGRSGGGGRGGRGGRTAYLRLFSGEVALRQRVTLHRRGPGGAPTEHTGQITALEVVGAAGAARGPLTAGNIARIKGLPGVRVGDRLGPVRDIPSDRPHFAAPTLQTLVHAREPGAAAASRLHTALLDLADQDPLIHARAMPGGATSVLLYGEVQKEIIAATLVQDYGVEAEFEPSRPVLVERPSGVGEAGREIARSGHTGPWATVGLRVEPTARGAGVVFGYETELGALPRAFHNAIEETVYDTLFHGPRGRSVTDCRVVLVRSGFIGPVSTAADFRDVTPVVLGEALERAGWRVYEPYHAFELELPPETLAAVTAQLAAAEADIGESVDGATGRLLRGEIPARRVHGFEQVLPRLTHGEGVWWSRPCADRPLRAGAAREPRA</sequence>
<accession>A0ABP4V0Q7</accession>
<keyword evidence="1" id="KW-0547">Nucleotide-binding</keyword>
<dbReference type="PRINTS" id="PR00315">
    <property type="entry name" value="ELONGATNFCT"/>
</dbReference>
<evidence type="ECO:0000256" key="4">
    <source>
        <dbReference type="SAM" id="MobiDB-lite"/>
    </source>
</evidence>
<evidence type="ECO:0000313" key="7">
    <source>
        <dbReference type="Proteomes" id="UP001499947"/>
    </source>
</evidence>
<protein>
    <submittedName>
        <fullName evidence="6">Tetracycline resistance ribosomal protection protein Otr(A)</fullName>
    </submittedName>
</protein>
<dbReference type="PROSITE" id="PS51722">
    <property type="entry name" value="G_TR_2"/>
    <property type="match status" value="1"/>
</dbReference>
<dbReference type="PANTHER" id="PTHR43261">
    <property type="entry name" value="TRANSLATION ELONGATION FACTOR G-RELATED"/>
    <property type="match status" value="1"/>
</dbReference>